<reference evidence="1 2" key="1">
    <citation type="journal article" date="2019" name="Nat. Ecol. Evol.">
        <title>Megaphylogeny resolves global patterns of mushroom evolution.</title>
        <authorList>
            <person name="Varga T."/>
            <person name="Krizsan K."/>
            <person name="Foldi C."/>
            <person name="Dima B."/>
            <person name="Sanchez-Garcia M."/>
            <person name="Sanchez-Ramirez S."/>
            <person name="Szollosi G.J."/>
            <person name="Szarkandi J.G."/>
            <person name="Papp V."/>
            <person name="Albert L."/>
            <person name="Andreopoulos W."/>
            <person name="Angelini C."/>
            <person name="Antonin V."/>
            <person name="Barry K.W."/>
            <person name="Bougher N.L."/>
            <person name="Buchanan P."/>
            <person name="Buyck B."/>
            <person name="Bense V."/>
            <person name="Catcheside P."/>
            <person name="Chovatia M."/>
            <person name="Cooper J."/>
            <person name="Damon W."/>
            <person name="Desjardin D."/>
            <person name="Finy P."/>
            <person name="Geml J."/>
            <person name="Haridas S."/>
            <person name="Hughes K."/>
            <person name="Justo A."/>
            <person name="Karasinski D."/>
            <person name="Kautmanova I."/>
            <person name="Kiss B."/>
            <person name="Kocsube S."/>
            <person name="Kotiranta H."/>
            <person name="LaButti K.M."/>
            <person name="Lechner B.E."/>
            <person name="Liimatainen K."/>
            <person name="Lipzen A."/>
            <person name="Lukacs Z."/>
            <person name="Mihaltcheva S."/>
            <person name="Morgado L.N."/>
            <person name="Niskanen T."/>
            <person name="Noordeloos M.E."/>
            <person name="Ohm R.A."/>
            <person name="Ortiz-Santana B."/>
            <person name="Ovrebo C."/>
            <person name="Racz N."/>
            <person name="Riley R."/>
            <person name="Savchenko A."/>
            <person name="Shiryaev A."/>
            <person name="Soop K."/>
            <person name="Spirin V."/>
            <person name="Szebenyi C."/>
            <person name="Tomsovsky M."/>
            <person name="Tulloss R.E."/>
            <person name="Uehling J."/>
            <person name="Grigoriev I.V."/>
            <person name="Vagvolgyi C."/>
            <person name="Papp T."/>
            <person name="Martin F.M."/>
            <person name="Miettinen O."/>
            <person name="Hibbett D.S."/>
            <person name="Nagy L.G."/>
        </authorList>
    </citation>
    <scope>NUCLEOTIDE SEQUENCE [LARGE SCALE GENOMIC DNA]</scope>
    <source>
        <strain evidence="1 2">CBS 962.96</strain>
    </source>
</reference>
<dbReference type="AlphaFoldDB" id="A0A4S8MGK9"/>
<evidence type="ECO:0000313" key="1">
    <source>
        <dbReference type="EMBL" id="THV01810.1"/>
    </source>
</evidence>
<accession>A0A4S8MGK9</accession>
<organism evidence="1 2">
    <name type="scientific">Dendrothele bispora (strain CBS 962.96)</name>
    <dbReference type="NCBI Taxonomy" id="1314807"/>
    <lineage>
        <taxon>Eukaryota</taxon>
        <taxon>Fungi</taxon>
        <taxon>Dikarya</taxon>
        <taxon>Basidiomycota</taxon>
        <taxon>Agaricomycotina</taxon>
        <taxon>Agaricomycetes</taxon>
        <taxon>Agaricomycetidae</taxon>
        <taxon>Agaricales</taxon>
        <taxon>Agaricales incertae sedis</taxon>
        <taxon>Dendrothele</taxon>
    </lineage>
</organism>
<protein>
    <submittedName>
        <fullName evidence="1">Uncharacterized protein</fullName>
    </submittedName>
</protein>
<keyword evidence="2" id="KW-1185">Reference proteome</keyword>
<gene>
    <name evidence="1" type="ORF">K435DRAFT_853375</name>
</gene>
<name>A0A4S8MGK9_DENBC</name>
<sequence>MSVIEGSVLPLPVMMRPPPPSTPPLLLPLPHLNDFSFSILVLLLQMHHTIASFVNFPSLGNLFSSAFSPQIET</sequence>
<dbReference type="EMBL" id="ML179084">
    <property type="protein sequence ID" value="THV01810.1"/>
    <property type="molecule type" value="Genomic_DNA"/>
</dbReference>
<evidence type="ECO:0000313" key="2">
    <source>
        <dbReference type="Proteomes" id="UP000297245"/>
    </source>
</evidence>
<dbReference type="Proteomes" id="UP000297245">
    <property type="component" value="Unassembled WGS sequence"/>
</dbReference>
<proteinExistence type="predicted"/>